<name>A0ACB8E8V5_9SAUR</name>
<evidence type="ECO:0000313" key="1">
    <source>
        <dbReference type="EMBL" id="KAH7988617.1"/>
    </source>
</evidence>
<protein>
    <submittedName>
        <fullName evidence="1">Uncharacterized protein</fullName>
    </submittedName>
</protein>
<dbReference type="EMBL" id="CM037623">
    <property type="protein sequence ID" value="KAH7988617.1"/>
    <property type="molecule type" value="Genomic_DNA"/>
</dbReference>
<evidence type="ECO:0000313" key="2">
    <source>
        <dbReference type="Proteomes" id="UP000827872"/>
    </source>
</evidence>
<gene>
    <name evidence="1" type="ORF">K3G42_019527</name>
</gene>
<dbReference type="Proteomes" id="UP000827872">
    <property type="component" value="Linkage Group LG10"/>
</dbReference>
<comment type="caution">
    <text evidence="1">The sequence shown here is derived from an EMBL/GenBank/DDBJ whole genome shotgun (WGS) entry which is preliminary data.</text>
</comment>
<proteinExistence type="predicted"/>
<organism evidence="1 2">
    <name type="scientific">Sphaerodactylus townsendi</name>
    <dbReference type="NCBI Taxonomy" id="933632"/>
    <lineage>
        <taxon>Eukaryota</taxon>
        <taxon>Metazoa</taxon>
        <taxon>Chordata</taxon>
        <taxon>Craniata</taxon>
        <taxon>Vertebrata</taxon>
        <taxon>Euteleostomi</taxon>
        <taxon>Lepidosauria</taxon>
        <taxon>Squamata</taxon>
        <taxon>Bifurcata</taxon>
        <taxon>Gekkota</taxon>
        <taxon>Sphaerodactylidae</taxon>
        <taxon>Sphaerodactylus</taxon>
    </lineage>
</organism>
<reference evidence="1" key="1">
    <citation type="submission" date="2021-08" db="EMBL/GenBank/DDBJ databases">
        <title>The first chromosome-level gecko genome reveals the dynamic sex chromosomes of Neotropical dwarf geckos (Sphaerodactylidae: Sphaerodactylus).</title>
        <authorList>
            <person name="Pinto B.J."/>
            <person name="Keating S.E."/>
            <person name="Gamble T."/>
        </authorList>
    </citation>
    <scope>NUCLEOTIDE SEQUENCE</scope>
    <source>
        <strain evidence="1">TG3544</strain>
    </source>
</reference>
<accession>A0ACB8E8V5</accession>
<sequence length="226" mass="25040">MRAFAFRLHEGLLARCRLTVIFAQHAVTFVSLRFLPSVTGRYSVCEESRLATGMGGKPKLPCKTMRPPFSVSTVRNQQFSREDDAIAMIPMSPDEWGSDLQLYLAKPWDAYADLLYVLNKKVPSGFAREPPGRPPYPPVHPPLSTTASLAAPDPCLKSVEDITTCEKFRMMQRSGGVWFHANLVSPSEELFRKTALGVVGSDTAFKCLELAKVNTAITFGLVVMRT</sequence>
<keyword evidence="2" id="KW-1185">Reference proteome</keyword>